<dbReference type="EMBL" id="JACRTD010000005">
    <property type="protein sequence ID" value="MBC8585496.1"/>
    <property type="molecule type" value="Genomic_DNA"/>
</dbReference>
<proteinExistence type="predicted"/>
<dbReference type="PANTHER" id="PTHR30087:SF1">
    <property type="entry name" value="HYPOTHETICAL CYTOSOLIC PROTEIN"/>
    <property type="match status" value="1"/>
</dbReference>
<dbReference type="AlphaFoldDB" id="A0A926IHP1"/>
<dbReference type="PANTHER" id="PTHR30087">
    <property type="entry name" value="INNER MEMBRANE PROTEIN"/>
    <property type="match status" value="1"/>
</dbReference>
<protein>
    <submittedName>
        <fullName evidence="1">DUF523 domain-containing protein</fullName>
    </submittedName>
</protein>
<dbReference type="InterPro" id="IPR007553">
    <property type="entry name" value="2-thiour_desulf"/>
</dbReference>
<evidence type="ECO:0000313" key="1">
    <source>
        <dbReference type="EMBL" id="MBC8585496.1"/>
    </source>
</evidence>
<name>A0A926IHP1_9FIRM</name>
<organism evidence="1 2">
    <name type="scientific">Youxingia wuxianensis</name>
    <dbReference type="NCBI Taxonomy" id="2763678"/>
    <lineage>
        <taxon>Bacteria</taxon>
        <taxon>Bacillati</taxon>
        <taxon>Bacillota</taxon>
        <taxon>Clostridia</taxon>
        <taxon>Eubacteriales</taxon>
        <taxon>Oscillospiraceae</taxon>
        <taxon>Youxingia</taxon>
    </lineage>
</organism>
<gene>
    <name evidence="1" type="ORF">H8705_07865</name>
</gene>
<reference evidence="1" key="1">
    <citation type="submission" date="2020-08" db="EMBL/GenBank/DDBJ databases">
        <title>Genome public.</title>
        <authorList>
            <person name="Liu C."/>
            <person name="Sun Q."/>
        </authorList>
    </citation>
    <scope>NUCLEOTIDE SEQUENCE</scope>
    <source>
        <strain evidence="1">NSJ-64</strain>
    </source>
</reference>
<keyword evidence="2" id="KW-1185">Reference proteome</keyword>
<dbReference type="Pfam" id="PF04463">
    <property type="entry name" value="2-thiour_desulf"/>
    <property type="match status" value="1"/>
</dbReference>
<evidence type="ECO:0000313" key="2">
    <source>
        <dbReference type="Proteomes" id="UP000623678"/>
    </source>
</evidence>
<comment type="caution">
    <text evidence="1">The sequence shown here is derived from an EMBL/GenBank/DDBJ whole genome shotgun (WGS) entry which is preliminary data.</text>
</comment>
<dbReference type="Proteomes" id="UP000623678">
    <property type="component" value="Unassembled WGS sequence"/>
</dbReference>
<accession>A0A926IHP1</accession>
<sequence>MVCKECRERLSRHKDLAIRCDYLDVDSTIQYRKEHAALLDIEYLVSACLCGEHCRYDGKSNIQKSVAQLVSQGRALAVCPELFGGLPTPRPPCEIFQGKVYDVHNQEQTAAFLKGAQRTLDIAKKLGIKKAILKEKSPSCGVHFIYDGSFSASVIPGQGLTARLLSQHGVTLLSENDL</sequence>